<evidence type="ECO:0000256" key="2">
    <source>
        <dbReference type="ARBA" id="ARBA00022801"/>
    </source>
</evidence>
<dbReference type="SUPFAM" id="SSF52499">
    <property type="entry name" value="Isochorismatase-like hydrolases"/>
    <property type="match status" value="1"/>
</dbReference>
<dbReference type="AlphaFoldDB" id="A0A024GSG7"/>
<sequence>MKHLRFCIFFGLGLKYAFMDSNCSEAIQTASQIPQGGICLLVIDQQVDFHPGGSLAIQHAVDDAERTAAFINSNQQLISQIILTMDSHQQYHIAHGVFWKNSRNECPEPFTRITEADIQNDVWVPRQIELRDYTLYYTRTLETRGKFVLCIWPEHCIIGTPGHNIVSVIHKAALNWSKSSLRPIEYVMKGMNSFTEHYSALRSEVEIPFDASTRLNEKLVINLKRADRIVICGEASSHCVAHTVRDLLDCWPCDRVKDLYLFSDCVSPVCGYEAIAEEFLSQFQKEGVNVITSKNYNHHSISSS</sequence>
<feature type="chain" id="PRO_5001529643" evidence="3">
    <location>
        <begin position="20"/>
        <end position="304"/>
    </location>
</feature>
<reference evidence="4 5" key="1">
    <citation type="submission" date="2012-05" db="EMBL/GenBank/DDBJ databases">
        <title>Recombination and specialization in a pathogen metapopulation.</title>
        <authorList>
            <person name="Gardiner A."/>
            <person name="Kemen E."/>
            <person name="Schultz-Larsen T."/>
            <person name="MacLean D."/>
            <person name="Van Oosterhout C."/>
            <person name="Jones J.D.G."/>
        </authorList>
    </citation>
    <scope>NUCLEOTIDE SEQUENCE [LARGE SCALE GENOMIC DNA]</scope>
    <source>
        <strain evidence="4 5">Ac Nc2</strain>
    </source>
</reference>
<comment type="similarity">
    <text evidence="1">Belongs to the isochorismatase family.</text>
</comment>
<dbReference type="PANTHER" id="PTHR11080:SF2">
    <property type="entry name" value="LD05707P"/>
    <property type="match status" value="1"/>
</dbReference>
<dbReference type="GO" id="GO:0016787">
    <property type="term" value="F:hydrolase activity"/>
    <property type="evidence" value="ECO:0007669"/>
    <property type="project" value="UniProtKB-KW"/>
</dbReference>
<name>A0A024GSG7_9STRA</name>
<keyword evidence="3" id="KW-0732">Signal</keyword>
<keyword evidence="5" id="KW-1185">Reference proteome</keyword>
<evidence type="ECO:0000313" key="4">
    <source>
        <dbReference type="EMBL" id="CCI49674.1"/>
    </source>
</evidence>
<dbReference type="PANTHER" id="PTHR11080">
    <property type="entry name" value="PYRAZINAMIDASE/NICOTINAMIDASE"/>
    <property type="match status" value="1"/>
</dbReference>
<evidence type="ECO:0000256" key="3">
    <source>
        <dbReference type="SAM" id="SignalP"/>
    </source>
</evidence>
<dbReference type="Proteomes" id="UP000053237">
    <property type="component" value="Unassembled WGS sequence"/>
</dbReference>
<gene>
    <name evidence="4" type="ORF">BN9_110430</name>
</gene>
<evidence type="ECO:0000313" key="5">
    <source>
        <dbReference type="Proteomes" id="UP000053237"/>
    </source>
</evidence>
<organism evidence="4 5">
    <name type="scientific">Albugo candida</name>
    <dbReference type="NCBI Taxonomy" id="65357"/>
    <lineage>
        <taxon>Eukaryota</taxon>
        <taxon>Sar</taxon>
        <taxon>Stramenopiles</taxon>
        <taxon>Oomycota</taxon>
        <taxon>Peronosporomycetes</taxon>
        <taxon>Albuginales</taxon>
        <taxon>Albuginaceae</taxon>
        <taxon>Albugo</taxon>
    </lineage>
</organism>
<dbReference type="InterPro" id="IPR052347">
    <property type="entry name" value="Isochorismatase_Nicotinamidase"/>
</dbReference>
<dbReference type="Gene3D" id="3.40.50.850">
    <property type="entry name" value="Isochorismatase-like"/>
    <property type="match status" value="1"/>
</dbReference>
<accession>A0A024GSG7</accession>
<dbReference type="InParanoid" id="A0A024GSG7"/>
<evidence type="ECO:0000256" key="1">
    <source>
        <dbReference type="ARBA" id="ARBA00006336"/>
    </source>
</evidence>
<dbReference type="OrthoDB" id="1739143at2759"/>
<feature type="signal peptide" evidence="3">
    <location>
        <begin position="1"/>
        <end position="19"/>
    </location>
</feature>
<dbReference type="InterPro" id="IPR036380">
    <property type="entry name" value="Isochorismatase-like_sf"/>
</dbReference>
<comment type="caution">
    <text evidence="4">The sequence shown here is derived from an EMBL/GenBank/DDBJ whole genome shotgun (WGS) entry which is preliminary data.</text>
</comment>
<dbReference type="EMBL" id="CAIX01000325">
    <property type="protein sequence ID" value="CCI49674.1"/>
    <property type="molecule type" value="Genomic_DNA"/>
</dbReference>
<proteinExistence type="inferred from homology"/>
<protein>
    <submittedName>
        <fullName evidence="4">Uncharacterized protein</fullName>
    </submittedName>
</protein>
<keyword evidence="2" id="KW-0378">Hydrolase</keyword>
<dbReference type="STRING" id="65357.A0A024GSG7"/>